<dbReference type="PANTHER" id="PTHR30093:SF2">
    <property type="entry name" value="TYPE II SECRETION SYSTEM PROTEIN H"/>
    <property type="match status" value="1"/>
</dbReference>
<dbReference type="EMBL" id="JARRAG010000002">
    <property type="protein sequence ID" value="MDG3006259.1"/>
    <property type="molecule type" value="Genomic_DNA"/>
</dbReference>
<dbReference type="SUPFAM" id="SSF54523">
    <property type="entry name" value="Pili subunits"/>
    <property type="match status" value="1"/>
</dbReference>
<dbReference type="PROSITE" id="PS00409">
    <property type="entry name" value="PROKAR_NTER_METHYL"/>
    <property type="match status" value="1"/>
</dbReference>
<reference evidence="3 4" key="1">
    <citation type="submission" date="2023-03" db="EMBL/GenBank/DDBJ databases">
        <title>Paludisphaera mucosa sp. nov. a novel planctomycete from northern fen.</title>
        <authorList>
            <person name="Ivanova A."/>
        </authorList>
    </citation>
    <scope>NUCLEOTIDE SEQUENCE [LARGE SCALE GENOMIC DNA]</scope>
    <source>
        <strain evidence="3 4">Pla2</strain>
    </source>
</reference>
<keyword evidence="1" id="KW-0812">Transmembrane</keyword>
<proteinExistence type="predicted"/>
<dbReference type="RefSeq" id="WP_277862559.1">
    <property type="nucleotide sequence ID" value="NZ_JARRAG010000002.1"/>
</dbReference>
<dbReference type="InterPro" id="IPR045584">
    <property type="entry name" value="Pilin-like"/>
</dbReference>
<protein>
    <submittedName>
        <fullName evidence="3">DUF1559 domain-containing protein</fullName>
    </submittedName>
</protein>
<feature type="domain" description="DUF1559" evidence="2">
    <location>
        <begin position="39"/>
        <end position="345"/>
    </location>
</feature>
<evidence type="ECO:0000313" key="3">
    <source>
        <dbReference type="EMBL" id="MDG3006259.1"/>
    </source>
</evidence>
<dbReference type="InterPro" id="IPR012902">
    <property type="entry name" value="N_methyl_site"/>
</dbReference>
<feature type="transmembrane region" description="Helical" evidence="1">
    <location>
        <begin position="20"/>
        <end position="38"/>
    </location>
</feature>
<dbReference type="Gene3D" id="3.30.700.10">
    <property type="entry name" value="Glycoprotein, Type 4 Pilin"/>
    <property type="match status" value="1"/>
</dbReference>
<dbReference type="Pfam" id="PF07596">
    <property type="entry name" value="SBP_bac_10"/>
    <property type="match status" value="1"/>
</dbReference>
<name>A0ABT6FFH9_9BACT</name>
<evidence type="ECO:0000259" key="2">
    <source>
        <dbReference type="Pfam" id="PF07596"/>
    </source>
</evidence>
<dbReference type="PANTHER" id="PTHR30093">
    <property type="entry name" value="GENERAL SECRETION PATHWAY PROTEIN G"/>
    <property type="match status" value="1"/>
</dbReference>
<dbReference type="Proteomes" id="UP001216907">
    <property type="component" value="Unassembled WGS sequence"/>
</dbReference>
<dbReference type="Pfam" id="PF07963">
    <property type="entry name" value="N_methyl"/>
    <property type="match status" value="1"/>
</dbReference>
<keyword evidence="4" id="KW-1185">Reference proteome</keyword>
<organism evidence="3 4">
    <name type="scientific">Paludisphaera mucosa</name>
    <dbReference type="NCBI Taxonomy" id="3030827"/>
    <lineage>
        <taxon>Bacteria</taxon>
        <taxon>Pseudomonadati</taxon>
        <taxon>Planctomycetota</taxon>
        <taxon>Planctomycetia</taxon>
        <taxon>Isosphaerales</taxon>
        <taxon>Isosphaeraceae</taxon>
        <taxon>Paludisphaera</taxon>
    </lineage>
</organism>
<accession>A0ABT6FFH9</accession>
<gene>
    <name evidence="3" type="ORF">PZE19_21020</name>
</gene>
<dbReference type="NCBIfam" id="TIGR02532">
    <property type="entry name" value="IV_pilin_GFxxxE"/>
    <property type="match status" value="1"/>
</dbReference>
<evidence type="ECO:0000256" key="1">
    <source>
        <dbReference type="SAM" id="Phobius"/>
    </source>
</evidence>
<sequence>MTGSCGVNQPRRRGFTLIELLVVIAIIAVLIALLLPAVQSAREAARRIQCTNNLKQFGLGMHNYHSSNEVFPMGASLCNYNYGGGVYTTWNNWSAHAALLNYMEQGPLYNSINFSLEGRGSDYASSANSTPYNAKVAMFLCPSDPNGGRVNDNCYFGSVGTSTNAGGDVPPRTGGASAPNFSDPTSGVFGFRLAYGIRDITDGSANTIAFSEGQAGAQTQIVAPGNMIMSAGLSGNAYYLDANQNPALVIADLQTCSAKYVASNSGNISVGHGHDWGIGGMGATLFNTIVPPNSTQYTWSACRTDCNGGCDGASMDYSNAQSYHPGGVNALLADGSVRFLKNSVAMPTYWGLGTRAGGEVVSSDSY</sequence>
<dbReference type="InterPro" id="IPR011453">
    <property type="entry name" value="DUF1559"/>
</dbReference>
<keyword evidence="1" id="KW-0472">Membrane</keyword>
<evidence type="ECO:0000313" key="4">
    <source>
        <dbReference type="Proteomes" id="UP001216907"/>
    </source>
</evidence>
<keyword evidence="1" id="KW-1133">Transmembrane helix</keyword>
<comment type="caution">
    <text evidence="3">The sequence shown here is derived from an EMBL/GenBank/DDBJ whole genome shotgun (WGS) entry which is preliminary data.</text>
</comment>
<dbReference type="InterPro" id="IPR027558">
    <property type="entry name" value="Pre_pil_HX9DG_C"/>
</dbReference>
<dbReference type="NCBIfam" id="TIGR04294">
    <property type="entry name" value="pre_pil_HX9DG"/>
    <property type="match status" value="1"/>
</dbReference>